<protein>
    <recommendedName>
        <fullName evidence="2">YdbS-like PH domain-containing protein</fullName>
    </recommendedName>
</protein>
<dbReference type="OrthoDB" id="7364633at2"/>
<dbReference type="RefSeq" id="WP_121900385.1">
    <property type="nucleotide sequence ID" value="NZ_REFW01000001.1"/>
</dbReference>
<keyword evidence="1" id="KW-0812">Transmembrane</keyword>
<gene>
    <name evidence="3" type="ORF">EAX62_04305</name>
</gene>
<dbReference type="Proteomes" id="UP000275256">
    <property type="component" value="Unassembled WGS sequence"/>
</dbReference>
<dbReference type="PANTHER" id="PTHR34473:SF3">
    <property type="entry name" value="TRANSMEMBRANE PROTEIN-RELATED"/>
    <property type="match status" value="1"/>
</dbReference>
<accession>A0A3M0GBR3</accession>
<evidence type="ECO:0000256" key="1">
    <source>
        <dbReference type="SAM" id="Phobius"/>
    </source>
</evidence>
<reference evidence="3 4" key="1">
    <citation type="submission" date="2018-10" db="EMBL/GenBank/DDBJ databases">
        <title>Tessaracoccus antarcticuss sp. nov., isolated from sediment.</title>
        <authorList>
            <person name="Zhou L.Y."/>
            <person name="Du Z.J."/>
        </authorList>
    </citation>
    <scope>NUCLEOTIDE SEQUENCE [LARGE SCALE GENOMIC DNA]</scope>
    <source>
        <strain evidence="3 4">JDX10</strain>
    </source>
</reference>
<sequence length="161" mass="18436">MDDLFRPPAATWHRLSPSYLKLKYLMIAITWPFLGAAVVVPLVLLDMSWWWAPLVAFLVLWAWRFLRAPRVFRRWGYAETDDDVYLTRGLLWRELTCVPYGRMQLVNVSSGPIERQFGLASVELVTSSTSGTIMIPGLARTDAVNLRDRLIERGELLQAGI</sequence>
<dbReference type="AlphaFoldDB" id="A0A3M0GBR3"/>
<dbReference type="InterPro" id="IPR005182">
    <property type="entry name" value="YdbS-like_PH"/>
</dbReference>
<feature type="transmembrane region" description="Helical" evidence="1">
    <location>
        <begin position="49"/>
        <end position="66"/>
    </location>
</feature>
<evidence type="ECO:0000313" key="3">
    <source>
        <dbReference type="EMBL" id="RMB61837.1"/>
    </source>
</evidence>
<feature type="domain" description="YdbS-like PH" evidence="2">
    <location>
        <begin position="73"/>
        <end position="149"/>
    </location>
</feature>
<evidence type="ECO:0000259" key="2">
    <source>
        <dbReference type="Pfam" id="PF03703"/>
    </source>
</evidence>
<keyword evidence="1" id="KW-1133">Transmembrane helix</keyword>
<dbReference type="PANTHER" id="PTHR34473">
    <property type="entry name" value="UPF0699 TRANSMEMBRANE PROTEIN YDBS"/>
    <property type="match status" value="1"/>
</dbReference>
<dbReference type="EMBL" id="REFW01000001">
    <property type="protein sequence ID" value="RMB61837.1"/>
    <property type="molecule type" value="Genomic_DNA"/>
</dbReference>
<evidence type="ECO:0000313" key="4">
    <source>
        <dbReference type="Proteomes" id="UP000275256"/>
    </source>
</evidence>
<keyword evidence="4" id="KW-1185">Reference proteome</keyword>
<organism evidence="3 4">
    <name type="scientific">Tessaracoccus antarcticus</name>
    <dbReference type="NCBI Taxonomy" id="2479848"/>
    <lineage>
        <taxon>Bacteria</taxon>
        <taxon>Bacillati</taxon>
        <taxon>Actinomycetota</taxon>
        <taxon>Actinomycetes</taxon>
        <taxon>Propionibacteriales</taxon>
        <taxon>Propionibacteriaceae</taxon>
        <taxon>Tessaracoccus</taxon>
    </lineage>
</organism>
<name>A0A3M0GBR3_9ACTN</name>
<dbReference type="Pfam" id="PF03703">
    <property type="entry name" value="bPH_2"/>
    <property type="match status" value="1"/>
</dbReference>
<feature type="transmembrane region" description="Helical" evidence="1">
    <location>
        <begin position="24"/>
        <end position="43"/>
    </location>
</feature>
<comment type="caution">
    <text evidence="3">The sequence shown here is derived from an EMBL/GenBank/DDBJ whole genome shotgun (WGS) entry which is preliminary data.</text>
</comment>
<keyword evidence="1" id="KW-0472">Membrane</keyword>
<proteinExistence type="predicted"/>